<keyword evidence="1" id="KW-1133">Transmembrane helix</keyword>
<keyword evidence="1" id="KW-0472">Membrane</keyword>
<gene>
    <name evidence="2" type="ORF">ABMA28_010998</name>
</gene>
<accession>A0ABD0S944</accession>
<evidence type="ECO:0000256" key="1">
    <source>
        <dbReference type="SAM" id="Phobius"/>
    </source>
</evidence>
<protein>
    <submittedName>
        <fullName evidence="2">Uncharacterized protein</fullName>
    </submittedName>
</protein>
<organism evidence="2 3">
    <name type="scientific">Loxostege sticticalis</name>
    <name type="common">Beet webworm moth</name>
    <dbReference type="NCBI Taxonomy" id="481309"/>
    <lineage>
        <taxon>Eukaryota</taxon>
        <taxon>Metazoa</taxon>
        <taxon>Ecdysozoa</taxon>
        <taxon>Arthropoda</taxon>
        <taxon>Hexapoda</taxon>
        <taxon>Insecta</taxon>
        <taxon>Pterygota</taxon>
        <taxon>Neoptera</taxon>
        <taxon>Endopterygota</taxon>
        <taxon>Lepidoptera</taxon>
        <taxon>Glossata</taxon>
        <taxon>Ditrysia</taxon>
        <taxon>Pyraloidea</taxon>
        <taxon>Crambidae</taxon>
        <taxon>Pyraustinae</taxon>
        <taxon>Loxostege</taxon>
    </lineage>
</organism>
<dbReference type="Proteomes" id="UP001549921">
    <property type="component" value="Unassembled WGS sequence"/>
</dbReference>
<evidence type="ECO:0000313" key="3">
    <source>
        <dbReference type="Proteomes" id="UP001549921"/>
    </source>
</evidence>
<sequence length="136" mass="15500">MALGQSLINYCILAWGGVCSSFLIALERAQRGVLKVALNKPMRYSTTALYKETGVLSVRRLYIMRVAVSVHKSVLISGEHEAMLKKRIFKLPVPARLSTFSHRFAVFLFPHIYNKLVKICKFKHCSAKETKIHFCQ</sequence>
<feature type="transmembrane region" description="Helical" evidence="1">
    <location>
        <begin position="6"/>
        <end position="26"/>
    </location>
</feature>
<proteinExistence type="predicted"/>
<comment type="caution">
    <text evidence="2">The sequence shown here is derived from an EMBL/GenBank/DDBJ whole genome shotgun (WGS) entry which is preliminary data.</text>
</comment>
<dbReference type="EMBL" id="JBEDNZ010000027">
    <property type="protein sequence ID" value="KAL0810216.1"/>
    <property type="molecule type" value="Genomic_DNA"/>
</dbReference>
<evidence type="ECO:0000313" key="2">
    <source>
        <dbReference type="EMBL" id="KAL0810216.1"/>
    </source>
</evidence>
<dbReference type="AlphaFoldDB" id="A0ABD0S944"/>
<name>A0ABD0S944_LOXSC</name>
<keyword evidence="1" id="KW-0812">Transmembrane</keyword>
<reference evidence="2 3" key="1">
    <citation type="submission" date="2024-06" db="EMBL/GenBank/DDBJ databases">
        <title>A chromosome-level genome assembly of beet webworm, Loxostege sticticalis.</title>
        <authorList>
            <person name="Zhang Y."/>
        </authorList>
    </citation>
    <scope>NUCLEOTIDE SEQUENCE [LARGE SCALE GENOMIC DNA]</scope>
    <source>
        <strain evidence="2">AQ028</strain>
        <tissue evidence="2">Male pupae</tissue>
    </source>
</reference>